<dbReference type="InterPro" id="IPR001789">
    <property type="entry name" value="Sig_transdc_resp-reg_receiver"/>
</dbReference>
<dbReference type="Pfam" id="PF00072">
    <property type="entry name" value="Response_reg"/>
    <property type="match status" value="1"/>
</dbReference>
<comment type="caution">
    <text evidence="4">The sequence shown here is derived from an EMBL/GenBank/DDBJ whole genome shotgun (WGS) entry which is preliminary data.</text>
</comment>
<evidence type="ECO:0000313" key="5">
    <source>
        <dbReference type="Proteomes" id="UP000011223"/>
    </source>
</evidence>
<dbReference type="PROSITE" id="PS50110">
    <property type="entry name" value="RESPONSE_REGULATORY"/>
    <property type="match status" value="1"/>
</dbReference>
<evidence type="ECO:0000313" key="4">
    <source>
        <dbReference type="EMBL" id="EOD78342.1"/>
    </source>
</evidence>
<reference evidence="4 5" key="1">
    <citation type="journal article" date="2014" name="PLoS ONE">
        <title>Grimontia indica AK16(T), sp. nov., Isolated from a Seawater Sample Reports the Presence of Pathogenic Genes Similar to Vibrio Genus.</title>
        <authorList>
            <person name="Singh A."/>
            <person name="Vaidya B."/>
            <person name="Khatri I."/>
            <person name="Srinivas T.N."/>
            <person name="Subramanian S."/>
            <person name="Korpole S."/>
            <person name="Pinnaka A.K."/>
        </authorList>
    </citation>
    <scope>NUCLEOTIDE SEQUENCE [LARGE SCALE GENOMIC DNA]</scope>
    <source>
        <strain evidence="4 5">AK16</strain>
    </source>
</reference>
<dbReference type="PROSITE" id="PS50883">
    <property type="entry name" value="EAL"/>
    <property type="match status" value="1"/>
</dbReference>
<dbReference type="GO" id="GO:0071111">
    <property type="term" value="F:cyclic-guanylate-specific phosphodiesterase activity"/>
    <property type="evidence" value="ECO:0007669"/>
    <property type="project" value="InterPro"/>
</dbReference>
<dbReference type="Proteomes" id="UP000011223">
    <property type="component" value="Unassembled WGS sequence"/>
</dbReference>
<evidence type="ECO:0000256" key="1">
    <source>
        <dbReference type="PROSITE-ProRule" id="PRU00169"/>
    </source>
</evidence>
<feature type="modified residue" description="4-aspartylphosphate" evidence="1">
    <location>
        <position position="56"/>
    </location>
</feature>
<evidence type="ECO:0000259" key="2">
    <source>
        <dbReference type="PROSITE" id="PS50110"/>
    </source>
</evidence>
<name>R1ILJ4_9GAMM</name>
<dbReference type="InterPro" id="IPR050706">
    <property type="entry name" value="Cyclic-di-GMP_PDE-like"/>
</dbReference>
<proteinExistence type="predicted"/>
<dbReference type="PANTHER" id="PTHR33121:SF70">
    <property type="entry name" value="SIGNALING PROTEIN YKOW"/>
    <property type="match status" value="1"/>
</dbReference>
<dbReference type="InterPro" id="IPR035919">
    <property type="entry name" value="EAL_sf"/>
</dbReference>
<dbReference type="AlphaFoldDB" id="R1ILJ4"/>
<protein>
    <submittedName>
        <fullName evidence="4">Diguanylate cyclase/phosphodiesterase</fullName>
    </submittedName>
</protein>
<evidence type="ECO:0000259" key="3">
    <source>
        <dbReference type="PROSITE" id="PS50883"/>
    </source>
</evidence>
<dbReference type="PANTHER" id="PTHR33121">
    <property type="entry name" value="CYCLIC DI-GMP PHOSPHODIESTERASE PDEF"/>
    <property type="match status" value="1"/>
</dbReference>
<dbReference type="Pfam" id="PF00563">
    <property type="entry name" value="EAL"/>
    <property type="match status" value="1"/>
</dbReference>
<dbReference type="InterPro" id="IPR001633">
    <property type="entry name" value="EAL_dom"/>
</dbReference>
<feature type="domain" description="EAL" evidence="3">
    <location>
        <begin position="137"/>
        <end position="392"/>
    </location>
</feature>
<dbReference type="SUPFAM" id="SSF141868">
    <property type="entry name" value="EAL domain-like"/>
    <property type="match status" value="1"/>
</dbReference>
<organism evidence="4 5">
    <name type="scientific">Grimontia indica</name>
    <dbReference type="NCBI Taxonomy" id="1056512"/>
    <lineage>
        <taxon>Bacteria</taxon>
        <taxon>Pseudomonadati</taxon>
        <taxon>Pseudomonadota</taxon>
        <taxon>Gammaproteobacteria</taxon>
        <taxon>Vibrionales</taxon>
        <taxon>Vibrionaceae</taxon>
        <taxon>Grimontia</taxon>
    </lineage>
</organism>
<gene>
    <name evidence="4" type="ORF">D515_02913</name>
</gene>
<keyword evidence="1" id="KW-0597">Phosphoprotein</keyword>
<dbReference type="InterPro" id="IPR011006">
    <property type="entry name" value="CheY-like_superfamily"/>
</dbReference>
<accession>R1ILJ4</accession>
<dbReference type="Gene3D" id="3.20.20.450">
    <property type="entry name" value="EAL domain"/>
    <property type="match status" value="1"/>
</dbReference>
<dbReference type="SUPFAM" id="SSF52172">
    <property type="entry name" value="CheY-like"/>
    <property type="match status" value="1"/>
</dbReference>
<dbReference type="SMART" id="SM00448">
    <property type="entry name" value="REC"/>
    <property type="match status" value="1"/>
</dbReference>
<sequence>MERSILVVDDSEAILLMVRSLLSEIGENNVHTFSNPYKALEELRRAPNKYDIVFTDLNMPSIDGMAVIRALGKMKFTGGVSIVSGLDARIIELASSIARQQQVCLLGNIAKPINKDALQLTLDRLTHFEERKFLDYQRMSPSELIDCITHRQVVPYYQPKLNSQNNRVEGLEVLARIQKPGESNAILPGRFIPTAIENDLIDLLTMQLAEMTASDIKELSDIFGEDVTISLNLSASQLADLEVPNRLEFLFEAHGIDKSRVTLEITEEYALKSSEQMESLNRLRIRGHGVSLDDFGTGFTNIQQLRTLPFTEIKIDRTLISKIHQDQFSQVIVQSLVNIMDKFDVKLVAEGIEQIEELEYLHSNYPEMLLQGFLICRPRPIESLRSWYNSWLKGIGASISSDGTNR</sequence>
<keyword evidence="5" id="KW-1185">Reference proteome</keyword>
<dbReference type="SMART" id="SM00052">
    <property type="entry name" value="EAL"/>
    <property type="match status" value="1"/>
</dbReference>
<dbReference type="CDD" id="cd01948">
    <property type="entry name" value="EAL"/>
    <property type="match status" value="1"/>
</dbReference>
<dbReference type="eggNOG" id="COG2200">
    <property type="taxonomic scope" value="Bacteria"/>
</dbReference>
<dbReference type="Gene3D" id="3.40.50.2300">
    <property type="match status" value="1"/>
</dbReference>
<dbReference type="EMBL" id="ANFM02000033">
    <property type="protein sequence ID" value="EOD78342.1"/>
    <property type="molecule type" value="Genomic_DNA"/>
</dbReference>
<feature type="domain" description="Response regulatory" evidence="2">
    <location>
        <begin position="4"/>
        <end position="126"/>
    </location>
</feature>
<dbReference type="GO" id="GO:0000160">
    <property type="term" value="P:phosphorelay signal transduction system"/>
    <property type="evidence" value="ECO:0007669"/>
    <property type="project" value="InterPro"/>
</dbReference>